<evidence type="ECO:0000313" key="4">
    <source>
        <dbReference type="Proteomes" id="UP000603912"/>
    </source>
</evidence>
<gene>
    <name evidence="3" type="ORF">GCM10007036_08880</name>
</gene>
<dbReference type="CDD" id="cd00371">
    <property type="entry name" value="HMA"/>
    <property type="match status" value="1"/>
</dbReference>
<name>A0A917MFX8_9HYPH</name>
<organism evidence="3 4">
    <name type="scientific">Alsobacter metallidurans</name>
    <dbReference type="NCBI Taxonomy" id="340221"/>
    <lineage>
        <taxon>Bacteria</taxon>
        <taxon>Pseudomonadati</taxon>
        <taxon>Pseudomonadota</taxon>
        <taxon>Alphaproteobacteria</taxon>
        <taxon>Hyphomicrobiales</taxon>
        <taxon>Alsobacteraceae</taxon>
        <taxon>Alsobacter</taxon>
    </lineage>
</organism>
<reference evidence="3" key="1">
    <citation type="journal article" date="2014" name="Int. J. Syst. Evol. Microbiol.">
        <title>Complete genome sequence of Corynebacterium casei LMG S-19264T (=DSM 44701T), isolated from a smear-ripened cheese.</title>
        <authorList>
            <consortium name="US DOE Joint Genome Institute (JGI-PGF)"/>
            <person name="Walter F."/>
            <person name="Albersmeier A."/>
            <person name="Kalinowski J."/>
            <person name="Ruckert C."/>
        </authorList>
    </citation>
    <scope>NUCLEOTIDE SEQUENCE</scope>
    <source>
        <strain evidence="3">CGMCC 1.12214</strain>
    </source>
</reference>
<dbReference type="GO" id="GO:0046872">
    <property type="term" value="F:metal ion binding"/>
    <property type="evidence" value="ECO:0007669"/>
    <property type="project" value="UniProtKB-KW"/>
</dbReference>
<dbReference type="EMBL" id="BMES01000001">
    <property type="protein sequence ID" value="GGH11667.1"/>
    <property type="molecule type" value="Genomic_DNA"/>
</dbReference>
<dbReference type="Gene3D" id="3.30.70.100">
    <property type="match status" value="1"/>
</dbReference>
<keyword evidence="1" id="KW-0479">Metal-binding</keyword>
<sequence length="75" mass="7651">MSEALNTTPDVVLAVKGMTCGGCANAVTRVVKRLDPGAEVSVDLDNARVNARTSADPHGLAEAITKAGYEAVPLA</sequence>
<comment type="caution">
    <text evidence="3">The sequence shown here is derived from an EMBL/GenBank/DDBJ whole genome shotgun (WGS) entry which is preliminary data.</text>
</comment>
<dbReference type="AlphaFoldDB" id="A0A917MFX8"/>
<evidence type="ECO:0000313" key="3">
    <source>
        <dbReference type="EMBL" id="GGH11667.1"/>
    </source>
</evidence>
<dbReference type="InterPro" id="IPR006121">
    <property type="entry name" value="HMA_dom"/>
</dbReference>
<dbReference type="PROSITE" id="PS01047">
    <property type="entry name" value="HMA_1"/>
    <property type="match status" value="1"/>
</dbReference>
<proteinExistence type="predicted"/>
<dbReference type="PROSITE" id="PS50846">
    <property type="entry name" value="HMA_2"/>
    <property type="match status" value="1"/>
</dbReference>
<dbReference type="InterPro" id="IPR036163">
    <property type="entry name" value="HMA_dom_sf"/>
</dbReference>
<reference evidence="3" key="2">
    <citation type="submission" date="2020-09" db="EMBL/GenBank/DDBJ databases">
        <authorList>
            <person name="Sun Q."/>
            <person name="Zhou Y."/>
        </authorList>
    </citation>
    <scope>NUCLEOTIDE SEQUENCE</scope>
    <source>
        <strain evidence="3">CGMCC 1.12214</strain>
    </source>
</reference>
<dbReference type="SUPFAM" id="SSF55008">
    <property type="entry name" value="HMA, heavy metal-associated domain"/>
    <property type="match status" value="1"/>
</dbReference>
<keyword evidence="4" id="KW-1185">Reference proteome</keyword>
<dbReference type="RefSeq" id="WP_188516496.1">
    <property type="nucleotide sequence ID" value="NZ_BMES01000001.1"/>
</dbReference>
<dbReference type="InterPro" id="IPR017969">
    <property type="entry name" value="Heavy-metal-associated_CS"/>
</dbReference>
<evidence type="ECO:0000259" key="2">
    <source>
        <dbReference type="PROSITE" id="PS50846"/>
    </source>
</evidence>
<protein>
    <submittedName>
        <fullName evidence="3">Heavy metal transport/detoxification protein</fullName>
    </submittedName>
</protein>
<dbReference type="Pfam" id="PF00403">
    <property type="entry name" value="HMA"/>
    <property type="match status" value="1"/>
</dbReference>
<feature type="domain" description="HMA" evidence="2">
    <location>
        <begin position="9"/>
        <end position="72"/>
    </location>
</feature>
<accession>A0A917MFX8</accession>
<dbReference type="Proteomes" id="UP000603912">
    <property type="component" value="Unassembled WGS sequence"/>
</dbReference>
<evidence type="ECO:0000256" key="1">
    <source>
        <dbReference type="ARBA" id="ARBA00022723"/>
    </source>
</evidence>